<dbReference type="EMBL" id="CP002158">
    <property type="protein sequence ID" value="ADL26352.1"/>
    <property type="molecule type" value="Genomic_DNA"/>
</dbReference>
<dbReference type="KEGG" id="fsu:Fisuc_1744"/>
<accession>C9RS01</accession>
<keyword evidence="4" id="KW-0597">Phosphoprotein</keyword>
<keyword evidence="6" id="KW-0418">Kinase</keyword>
<evidence type="ECO:0000256" key="2">
    <source>
        <dbReference type="ARBA" id="ARBA00004141"/>
    </source>
</evidence>
<evidence type="ECO:0000256" key="6">
    <source>
        <dbReference type="ARBA" id="ARBA00022777"/>
    </source>
</evidence>
<dbReference type="InterPro" id="IPR003660">
    <property type="entry name" value="HAMP_dom"/>
</dbReference>
<dbReference type="SMART" id="SM00304">
    <property type="entry name" value="HAMP"/>
    <property type="match status" value="1"/>
</dbReference>
<reference evidence="13" key="2">
    <citation type="submission" date="2010-08" db="EMBL/GenBank/DDBJ databases">
        <title>Complete sequence of Fibrobacter succinogenes subsp. succinogenes S85.</title>
        <authorList>
            <person name="Durkin A.S."/>
            <person name="Nelson K.E."/>
            <person name="Morrison M."/>
            <person name="Forsberg C.W."/>
            <person name="Wilson D.B."/>
            <person name="Russell J.B."/>
            <person name="Cann I.K.O."/>
            <person name="Mackie R.I."/>
            <person name="White B.A."/>
        </authorList>
    </citation>
    <scope>NUCLEOTIDE SEQUENCE [LARGE SCALE GENOMIC DNA]</scope>
    <source>
        <strain evidence="13">ATCC 19169 / S85</strain>
    </source>
</reference>
<evidence type="ECO:0000256" key="7">
    <source>
        <dbReference type="ARBA" id="ARBA00023136"/>
    </source>
</evidence>
<dbReference type="GO" id="GO:0005886">
    <property type="term" value="C:plasma membrane"/>
    <property type="evidence" value="ECO:0007669"/>
    <property type="project" value="TreeGrafter"/>
</dbReference>
<dbReference type="PATRIC" id="fig|59374.8.peg.2152"/>
<dbReference type="InterPro" id="IPR050398">
    <property type="entry name" value="HssS/ArlS-like"/>
</dbReference>
<feature type="domain" description="HAMP" evidence="9">
    <location>
        <begin position="310"/>
        <end position="362"/>
    </location>
</feature>
<evidence type="ECO:0000259" key="10">
    <source>
        <dbReference type="PROSITE" id="PS50887"/>
    </source>
</evidence>
<reference evidence="12" key="3">
    <citation type="submission" date="2010-08" db="EMBL/GenBank/DDBJ databases">
        <authorList>
            <person name="Durkin A.S."/>
            <person name="Nelson K.E."/>
            <person name="Morrison M."/>
            <person name="Forsberg C.W."/>
            <person name="Wilson D.B."/>
            <person name="Russell J.B."/>
            <person name="Cann I.K.O."/>
            <person name="Mackie R.I."/>
            <person name="White B.A."/>
        </authorList>
    </citation>
    <scope>NUCLEOTIDE SEQUENCE</scope>
    <source>
        <strain evidence="12">S85</strain>
    </source>
</reference>
<organism evidence="12 13">
    <name type="scientific">Fibrobacter succinogenes (strain ATCC 19169 / S85)</name>
    <dbReference type="NCBI Taxonomy" id="59374"/>
    <lineage>
        <taxon>Bacteria</taxon>
        <taxon>Pseudomonadati</taxon>
        <taxon>Fibrobacterota</taxon>
        <taxon>Fibrobacteria</taxon>
        <taxon>Fibrobacterales</taxon>
        <taxon>Fibrobacteraceae</taxon>
        <taxon>Fibrobacter</taxon>
    </lineage>
</organism>
<dbReference type="EC" id="2.7.13.3" evidence="3"/>
<evidence type="ECO:0000256" key="4">
    <source>
        <dbReference type="ARBA" id="ARBA00022553"/>
    </source>
</evidence>
<dbReference type="Pfam" id="PF00990">
    <property type="entry name" value="GGDEF"/>
    <property type="match status" value="1"/>
</dbReference>
<evidence type="ECO:0000259" key="9">
    <source>
        <dbReference type="PROSITE" id="PS50885"/>
    </source>
</evidence>
<evidence type="ECO:0000313" key="11">
    <source>
        <dbReference type="EMBL" id="ACX75337.1"/>
    </source>
</evidence>
<dbReference type="KEGG" id="fsc:FSU_2242"/>
<dbReference type="SUPFAM" id="SSF158472">
    <property type="entry name" value="HAMP domain-like"/>
    <property type="match status" value="1"/>
</dbReference>
<dbReference type="HOGENOM" id="CLU_496779_0_0_0"/>
<dbReference type="NCBIfam" id="TIGR00254">
    <property type="entry name" value="GGDEF"/>
    <property type="match status" value="1"/>
</dbReference>
<keyword evidence="5" id="KW-0808">Transferase</keyword>
<dbReference type="GO" id="GO:0000155">
    <property type="term" value="F:phosphorelay sensor kinase activity"/>
    <property type="evidence" value="ECO:0007669"/>
    <property type="project" value="TreeGrafter"/>
</dbReference>
<evidence type="ECO:0000313" key="13">
    <source>
        <dbReference type="Proteomes" id="UP000000517"/>
    </source>
</evidence>
<dbReference type="STRING" id="59374.FSU_2242"/>
<keyword evidence="14" id="KW-1185">Reference proteome</keyword>
<keyword evidence="8" id="KW-1133">Transmembrane helix</keyword>
<dbReference type="InterPro" id="IPR043128">
    <property type="entry name" value="Rev_trsase/Diguanyl_cyclase"/>
</dbReference>
<dbReference type="PANTHER" id="PTHR45528:SF10">
    <property type="entry name" value="METHYL-ACCEPTING CHEMOTAXIS PROTEIN"/>
    <property type="match status" value="1"/>
</dbReference>
<feature type="domain" description="GGDEF" evidence="10">
    <location>
        <begin position="399"/>
        <end position="523"/>
    </location>
</feature>
<evidence type="ECO:0000313" key="14">
    <source>
        <dbReference type="Proteomes" id="UP000001497"/>
    </source>
</evidence>
<evidence type="ECO:0000256" key="8">
    <source>
        <dbReference type="SAM" id="Phobius"/>
    </source>
</evidence>
<dbReference type="Gene3D" id="6.10.340.10">
    <property type="match status" value="1"/>
</dbReference>
<dbReference type="Proteomes" id="UP000001497">
    <property type="component" value="Chromosome"/>
</dbReference>
<dbReference type="Gene3D" id="3.30.450.20">
    <property type="entry name" value="PAS domain"/>
    <property type="match status" value="1"/>
</dbReference>
<evidence type="ECO:0000256" key="5">
    <source>
        <dbReference type="ARBA" id="ARBA00022679"/>
    </source>
</evidence>
<gene>
    <name evidence="11" type="ordered locus">Fisuc_1744</name>
    <name evidence="12" type="ordered locus">FSU_2242</name>
</gene>
<dbReference type="SMART" id="SM00267">
    <property type="entry name" value="GGDEF"/>
    <property type="match status" value="1"/>
</dbReference>
<dbReference type="PANTHER" id="PTHR45528">
    <property type="entry name" value="SENSOR HISTIDINE KINASE CPXA"/>
    <property type="match status" value="1"/>
</dbReference>
<evidence type="ECO:0000256" key="3">
    <source>
        <dbReference type="ARBA" id="ARBA00012438"/>
    </source>
</evidence>
<dbReference type="OrthoDB" id="9805474at2"/>
<dbReference type="eggNOG" id="COG2199">
    <property type="taxonomic scope" value="Bacteria"/>
</dbReference>
<dbReference type="InterPro" id="IPR029787">
    <property type="entry name" value="Nucleotide_cyclase"/>
</dbReference>
<dbReference type="Pfam" id="PF00672">
    <property type="entry name" value="HAMP"/>
    <property type="match status" value="1"/>
</dbReference>
<comment type="catalytic activity">
    <reaction evidence="1">
        <text>ATP + protein L-histidine = ADP + protein N-phospho-L-histidine.</text>
        <dbReference type="EC" id="2.7.13.3"/>
    </reaction>
</comment>
<name>C9RS01_FIBSS</name>
<dbReference type="Pfam" id="PF22673">
    <property type="entry name" value="MCP-like_PDC_1"/>
    <property type="match status" value="1"/>
</dbReference>
<dbReference type="AlphaFoldDB" id="C9RS01"/>
<dbReference type="CDD" id="cd12913">
    <property type="entry name" value="PDC1_MCP_like"/>
    <property type="match status" value="1"/>
</dbReference>
<dbReference type="PROSITE" id="PS50885">
    <property type="entry name" value="HAMP"/>
    <property type="match status" value="1"/>
</dbReference>
<dbReference type="Proteomes" id="UP000000517">
    <property type="component" value="Chromosome"/>
</dbReference>
<dbReference type="EMBL" id="CP001792">
    <property type="protein sequence ID" value="ACX75337.1"/>
    <property type="molecule type" value="Genomic_DNA"/>
</dbReference>
<evidence type="ECO:0000256" key="1">
    <source>
        <dbReference type="ARBA" id="ARBA00000085"/>
    </source>
</evidence>
<dbReference type="InterPro" id="IPR000160">
    <property type="entry name" value="GGDEF_dom"/>
</dbReference>
<protein>
    <recommendedName>
        <fullName evidence="3">histidine kinase</fullName>
        <ecNumber evidence="3">2.7.13.3</ecNumber>
    </recommendedName>
</protein>
<sequence length="523" mass="59019">MRRRLRATIQTRVLTLALSGLILCALAFGGLCLFTTDKVVHEGTERNLHALTNTETLKINSRLKSIEQYVNTLEIAISGMLDSLEQLTDETLLAEFTEKSRELIRLTIGNTEKAVAAYLRFNPKLTPPTSGIFMTKTSKDHNLKFVDPTDFSKYDPSDIEHVGWYYVPVQTKRPTWMQPYMNKNTGIYMISYVIPLFKFNQEIGIVGVDIDFDYITQEIASIRLFDNDYAFIADKNGSILFHPSIPRGRPYTLPDNNLLVHNKLINGMDLTFVIPKTSITADRNSLIKNLVLITMLILVIFIFASLIFANSITKSLKLLTDYANRLIDGKMGIELNITRNDEIGDLAQSFVKAKMRLAETMGHIKGLAFRDPVTSVRNRNSFDHYIAEFSMRASSGEIKSYGILVASVDNLFKIKNKFGNTKAITLLQTASRLICTTFDHSPVFRVNEDEFIVVLTNDDLKNRKELEEKLASSVKNTANAENPWEQVRLSIGIAICEDTQSSSLSEQLANAENNMLKSRNAIE</sequence>
<dbReference type="PROSITE" id="PS50887">
    <property type="entry name" value="GGDEF"/>
    <property type="match status" value="1"/>
</dbReference>
<dbReference type="Gene3D" id="3.30.70.270">
    <property type="match status" value="1"/>
</dbReference>
<proteinExistence type="predicted"/>
<dbReference type="CDD" id="cd06225">
    <property type="entry name" value="HAMP"/>
    <property type="match status" value="1"/>
</dbReference>
<keyword evidence="8" id="KW-0812">Transmembrane</keyword>
<evidence type="ECO:0000313" key="12">
    <source>
        <dbReference type="EMBL" id="ADL26352.1"/>
    </source>
</evidence>
<dbReference type="SUPFAM" id="SSF55073">
    <property type="entry name" value="Nucleotide cyclase"/>
    <property type="match status" value="1"/>
</dbReference>
<keyword evidence="7 8" id="KW-0472">Membrane</keyword>
<comment type="subcellular location">
    <subcellularLocation>
        <location evidence="2">Membrane</location>
        <topology evidence="2">Multi-pass membrane protein</topology>
    </subcellularLocation>
</comment>
<feature type="transmembrane region" description="Helical" evidence="8">
    <location>
        <begin position="290"/>
        <end position="309"/>
    </location>
</feature>
<reference evidence="11 14" key="1">
    <citation type="submission" date="2009-10" db="EMBL/GenBank/DDBJ databases">
        <title>Complete sequence of Fibrobacter succinogenes subsp. succinogenes S85.</title>
        <authorList>
            <consortium name="US DOE Joint Genome Institute"/>
            <person name="Lucas S."/>
            <person name="Copeland A."/>
            <person name="Lapidus A."/>
            <person name="Glavina del Rio T."/>
            <person name="Tice H."/>
            <person name="Bruce D."/>
            <person name="Goodwin L."/>
            <person name="Pitluck S."/>
            <person name="Chertkov O."/>
            <person name="Detter J.C."/>
            <person name="Han C."/>
            <person name="Tapia R."/>
            <person name="Larimer F."/>
            <person name="Land M."/>
            <person name="Hauser L."/>
            <person name="Kyrpides N."/>
            <person name="Mikhailova N."/>
            <person name="Weimer P.J."/>
            <person name="Stevenson D.M."/>
            <person name="Boyum J."/>
            <person name="Brumm P.I."/>
            <person name="Mead D."/>
        </authorList>
    </citation>
    <scope>NUCLEOTIDE SEQUENCE [LARGE SCALE GENOMIC DNA]</scope>
    <source>
        <strain evidence="14">ATCC 19169 / S85</strain>
        <strain evidence="11">S85</strain>
    </source>
</reference>